<keyword evidence="2" id="KW-1134">Transmembrane beta strand</keyword>
<name>A0ABT1BSG8_9BURK</name>
<evidence type="ECO:0000313" key="3">
    <source>
        <dbReference type="EMBL" id="MCO5978487.1"/>
    </source>
</evidence>
<protein>
    <submittedName>
        <fullName evidence="3">AdeC/AdeK/OprM family multidrug efflux complex outer membrane factor</fullName>
    </submittedName>
</protein>
<comment type="similarity">
    <text evidence="1 2">Belongs to the outer membrane factor (OMF) (TC 1.B.17) family.</text>
</comment>
<keyword evidence="2" id="KW-0812">Transmembrane</keyword>
<dbReference type="SUPFAM" id="SSF56954">
    <property type="entry name" value="Outer membrane efflux proteins (OEP)"/>
    <property type="match status" value="1"/>
</dbReference>
<sequence length="493" mass="52049">MPRSLTSLSLIAAAALALLSGCTLMPDYARPPLPVADHYPEAPPAAASGVAAADLGWRDFIADSRLRELIALALDHNRDLRVAVLNIEKSRAAYRIQEADLFPGINATAGGTGTRTPADQTGTGQARVTHAYSAGIGFSAYELDLFGRVRSLNAQALQAYLSTAEAAQSTRISLVTQVASSYLSLAADQALLALARQTLETRQTTLDLTQRSYALGASSELTLRQMQSSLESARVDAASYTAQVAQDRHALALVVGTEVPDRLLPPASADVLAQAFGGGGELPVGLPSDLLTRRPDIRAAEHTLQGANASIGAARAAFFPRISLTASAGYSSSELSQLFKRGQGSWTFAPQLSLPLFDAGANQASLDSAKADRDIAVAQYEKAIQSAFQEVSDALSVRATVRERQAAQARLVDATQRSFELSQARYRMGVDSYLDVLDAQRSLYSAQQGLINVELTRAGNLVTLYKVLGGGWTDQTAPASAVTAKPAAVGETS</sequence>
<organism evidence="3 4">
    <name type="scientific">Ideonella oryzae</name>
    <dbReference type="NCBI Taxonomy" id="2937441"/>
    <lineage>
        <taxon>Bacteria</taxon>
        <taxon>Pseudomonadati</taxon>
        <taxon>Pseudomonadota</taxon>
        <taxon>Betaproteobacteria</taxon>
        <taxon>Burkholderiales</taxon>
        <taxon>Sphaerotilaceae</taxon>
        <taxon>Ideonella</taxon>
    </lineage>
</organism>
<dbReference type="EMBL" id="JAMXMC010000010">
    <property type="protein sequence ID" value="MCO5978487.1"/>
    <property type="molecule type" value="Genomic_DNA"/>
</dbReference>
<dbReference type="InterPro" id="IPR003423">
    <property type="entry name" value="OMP_efflux"/>
</dbReference>
<evidence type="ECO:0000256" key="1">
    <source>
        <dbReference type="ARBA" id="ARBA00007613"/>
    </source>
</evidence>
<accession>A0ABT1BSG8</accession>
<evidence type="ECO:0000313" key="4">
    <source>
        <dbReference type="Proteomes" id="UP001204851"/>
    </source>
</evidence>
<keyword evidence="2" id="KW-0472">Membrane</keyword>
<proteinExistence type="inferred from homology"/>
<dbReference type="InterPro" id="IPR010131">
    <property type="entry name" value="MdtP/NodT-like"/>
</dbReference>
<dbReference type="PROSITE" id="PS51257">
    <property type="entry name" value="PROKAR_LIPOPROTEIN"/>
    <property type="match status" value="1"/>
</dbReference>
<dbReference type="PANTHER" id="PTHR30203:SF32">
    <property type="entry name" value="CATION EFFLUX SYSTEM PROTEIN CUSC"/>
    <property type="match status" value="1"/>
</dbReference>
<dbReference type="Pfam" id="PF02321">
    <property type="entry name" value="OEP"/>
    <property type="match status" value="2"/>
</dbReference>
<dbReference type="PANTHER" id="PTHR30203">
    <property type="entry name" value="OUTER MEMBRANE CATION EFFLUX PROTEIN"/>
    <property type="match status" value="1"/>
</dbReference>
<dbReference type="NCBIfam" id="TIGR01845">
    <property type="entry name" value="outer_NodT"/>
    <property type="match status" value="1"/>
</dbReference>
<keyword evidence="4" id="KW-1185">Reference proteome</keyword>
<dbReference type="RefSeq" id="WP_252771095.1">
    <property type="nucleotide sequence ID" value="NZ_JAMXMC010000010.1"/>
</dbReference>
<keyword evidence="2" id="KW-0564">Palmitate</keyword>
<comment type="subcellular location">
    <subcellularLocation>
        <location evidence="2">Cell membrane</location>
        <topology evidence="2">Lipid-anchor</topology>
    </subcellularLocation>
</comment>
<evidence type="ECO:0000256" key="2">
    <source>
        <dbReference type="RuleBase" id="RU362097"/>
    </source>
</evidence>
<dbReference type="Gene3D" id="2.20.200.10">
    <property type="entry name" value="Outer membrane efflux proteins (OEP)"/>
    <property type="match status" value="1"/>
</dbReference>
<dbReference type="Gene3D" id="1.20.1600.10">
    <property type="entry name" value="Outer membrane efflux proteins (OEP)"/>
    <property type="match status" value="1"/>
</dbReference>
<comment type="caution">
    <text evidence="3">The sequence shown here is derived from an EMBL/GenBank/DDBJ whole genome shotgun (WGS) entry which is preliminary data.</text>
</comment>
<keyword evidence="2" id="KW-0449">Lipoprotein</keyword>
<reference evidence="3 4" key="1">
    <citation type="submission" date="2022-06" db="EMBL/GenBank/DDBJ databases">
        <title>Ideonella sp. NS12-5 Genome sequencing and assembly.</title>
        <authorList>
            <person name="Jung Y."/>
        </authorList>
    </citation>
    <scope>NUCLEOTIDE SEQUENCE [LARGE SCALE GENOMIC DNA]</scope>
    <source>
        <strain evidence="3 4">NS12-5</strain>
    </source>
</reference>
<gene>
    <name evidence="3" type="primary">adeC</name>
    <name evidence="3" type="ORF">M0L44_17460</name>
</gene>
<dbReference type="Proteomes" id="UP001204851">
    <property type="component" value="Unassembled WGS sequence"/>
</dbReference>